<name>A0AA38PAC5_9AGAR</name>
<keyword evidence="1" id="KW-0175">Coiled coil</keyword>
<feature type="chain" id="PRO_5041307585" evidence="3">
    <location>
        <begin position="25"/>
        <end position="297"/>
    </location>
</feature>
<keyword evidence="5" id="KW-1185">Reference proteome</keyword>
<feature type="signal peptide" evidence="3">
    <location>
        <begin position="1"/>
        <end position="24"/>
    </location>
</feature>
<evidence type="ECO:0000256" key="3">
    <source>
        <dbReference type="SAM" id="SignalP"/>
    </source>
</evidence>
<evidence type="ECO:0000256" key="1">
    <source>
        <dbReference type="SAM" id="Coils"/>
    </source>
</evidence>
<feature type="compositionally biased region" description="Basic and acidic residues" evidence="2">
    <location>
        <begin position="85"/>
        <end position="101"/>
    </location>
</feature>
<evidence type="ECO:0000256" key="2">
    <source>
        <dbReference type="SAM" id="MobiDB-lite"/>
    </source>
</evidence>
<comment type="caution">
    <text evidence="4">The sequence shown here is derived from an EMBL/GenBank/DDBJ whole genome shotgun (WGS) entry which is preliminary data.</text>
</comment>
<protein>
    <submittedName>
        <fullName evidence="4">Uncharacterized protein</fullName>
    </submittedName>
</protein>
<evidence type="ECO:0000313" key="5">
    <source>
        <dbReference type="Proteomes" id="UP001163846"/>
    </source>
</evidence>
<sequence>MTRSASRTLAILVLGAAISSSVLAAPTSLQPLPAMSVSPVPTGAQSLYPRSVGQTSEVTTFQRRQEGTRVNLKSPLQADGDLTIDDPKHDLEGKDGRDSPDNTRSAVPIHLDRRDRSTELTKQHIWDVKVEWEHKSDAEIQRQFDEIEATIREYETRRTDVEKVLRNWQPEKGATTEQTDRARDKLVHDVYTKRRELAEELERIIYSLCDKMIGVCSQHRRSTLPQEGSPWRSRVESDLKNLSELLKWIMDHHIPDVDPSRDKKELAYYKELKQVFYSPLFVSAQDNQKKGGCCTIL</sequence>
<keyword evidence="3" id="KW-0732">Signal</keyword>
<dbReference type="AlphaFoldDB" id="A0AA38PAC5"/>
<dbReference type="EMBL" id="MU806140">
    <property type="protein sequence ID" value="KAJ3839229.1"/>
    <property type="molecule type" value="Genomic_DNA"/>
</dbReference>
<feature type="coiled-coil region" evidence="1">
    <location>
        <begin position="137"/>
        <end position="164"/>
    </location>
</feature>
<feature type="region of interest" description="Disordered" evidence="2">
    <location>
        <begin position="74"/>
        <end position="110"/>
    </location>
</feature>
<proteinExistence type="predicted"/>
<accession>A0AA38PAC5</accession>
<dbReference type="Proteomes" id="UP001163846">
    <property type="component" value="Unassembled WGS sequence"/>
</dbReference>
<organism evidence="4 5">
    <name type="scientific">Lentinula raphanica</name>
    <dbReference type="NCBI Taxonomy" id="153919"/>
    <lineage>
        <taxon>Eukaryota</taxon>
        <taxon>Fungi</taxon>
        <taxon>Dikarya</taxon>
        <taxon>Basidiomycota</taxon>
        <taxon>Agaricomycotina</taxon>
        <taxon>Agaricomycetes</taxon>
        <taxon>Agaricomycetidae</taxon>
        <taxon>Agaricales</taxon>
        <taxon>Marasmiineae</taxon>
        <taxon>Omphalotaceae</taxon>
        <taxon>Lentinula</taxon>
    </lineage>
</organism>
<gene>
    <name evidence="4" type="ORF">F5878DRAFT_133743</name>
</gene>
<evidence type="ECO:0000313" key="4">
    <source>
        <dbReference type="EMBL" id="KAJ3839229.1"/>
    </source>
</evidence>
<reference evidence="4" key="1">
    <citation type="submission" date="2022-08" db="EMBL/GenBank/DDBJ databases">
        <authorList>
            <consortium name="DOE Joint Genome Institute"/>
            <person name="Min B."/>
            <person name="Riley R."/>
            <person name="Sierra-Patev S."/>
            <person name="Naranjo-Ortiz M."/>
            <person name="Looney B."/>
            <person name="Konkel Z."/>
            <person name="Slot J.C."/>
            <person name="Sakamoto Y."/>
            <person name="Steenwyk J.L."/>
            <person name="Rokas A."/>
            <person name="Carro J."/>
            <person name="Camarero S."/>
            <person name="Ferreira P."/>
            <person name="Molpeceres G."/>
            <person name="Ruiz-Duenas F.J."/>
            <person name="Serrano A."/>
            <person name="Henrissat B."/>
            <person name="Drula E."/>
            <person name="Hughes K.W."/>
            <person name="Mata J.L."/>
            <person name="Ishikawa N.K."/>
            <person name="Vargas-Isla R."/>
            <person name="Ushijima S."/>
            <person name="Smith C.A."/>
            <person name="Ahrendt S."/>
            <person name="Andreopoulos W."/>
            <person name="He G."/>
            <person name="Labutti K."/>
            <person name="Lipzen A."/>
            <person name="Ng V."/>
            <person name="Sandor L."/>
            <person name="Barry K."/>
            <person name="Martinez A.T."/>
            <person name="Xiao Y."/>
            <person name="Gibbons J.G."/>
            <person name="Terashima K."/>
            <person name="Hibbett D.S."/>
            <person name="Grigoriev I.V."/>
        </authorList>
    </citation>
    <scope>NUCLEOTIDE SEQUENCE</scope>
    <source>
        <strain evidence="4">TFB9207</strain>
    </source>
</reference>